<dbReference type="Pfam" id="PF14467">
    <property type="entry name" value="DUF4426"/>
    <property type="match status" value="1"/>
</dbReference>
<gene>
    <name evidence="3" type="ORF">ACFQ1C_01735</name>
</gene>
<accession>A0ABW3KD70</accession>
<sequence>MFKGILTTLLLSLGLLLSAHAQADETNIGDWTVHHTALPSTFLTPEIARANRIERSRYNGLLNIAVLDKNGKSVQVNMTGQGKTLIGTVRKLEFQTIREGDAIYYIAQYPYRNEDNVLFTIDIKGPKQSGELSFRHIFYTD</sequence>
<dbReference type="RefSeq" id="WP_379556810.1">
    <property type="nucleotide sequence ID" value="NZ_JBHTJS010000004.1"/>
</dbReference>
<dbReference type="InterPro" id="IPR025218">
    <property type="entry name" value="DUF4426"/>
</dbReference>
<comment type="caution">
    <text evidence="3">The sequence shown here is derived from an EMBL/GenBank/DDBJ whole genome shotgun (WGS) entry which is preliminary data.</text>
</comment>
<organism evidence="3 4">
    <name type="scientific">Oceanisphaera ostreae</name>
    <dbReference type="NCBI Taxonomy" id="914151"/>
    <lineage>
        <taxon>Bacteria</taxon>
        <taxon>Pseudomonadati</taxon>
        <taxon>Pseudomonadota</taxon>
        <taxon>Gammaproteobacteria</taxon>
        <taxon>Aeromonadales</taxon>
        <taxon>Aeromonadaceae</taxon>
        <taxon>Oceanisphaera</taxon>
    </lineage>
</organism>
<proteinExistence type="predicted"/>
<evidence type="ECO:0000313" key="4">
    <source>
        <dbReference type="Proteomes" id="UP001597048"/>
    </source>
</evidence>
<feature type="domain" description="DUF4426" evidence="2">
    <location>
        <begin position="27"/>
        <end position="141"/>
    </location>
</feature>
<dbReference type="EMBL" id="JBHTJS010000004">
    <property type="protein sequence ID" value="MFD1006883.1"/>
    <property type="molecule type" value="Genomic_DNA"/>
</dbReference>
<name>A0ABW3KD70_9GAMM</name>
<protein>
    <submittedName>
        <fullName evidence="3">DUF4426 domain-containing protein</fullName>
    </submittedName>
</protein>
<keyword evidence="1" id="KW-0732">Signal</keyword>
<evidence type="ECO:0000259" key="2">
    <source>
        <dbReference type="Pfam" id="PF14467"/>
    </source>
</evidence>
<feature type="signal peptide" evidence="1">
    <location>
        <begin position="1"/>
        <end position="23"/>
    </location>
</feature>
<reference evidence="4" key="1">
    <citation type="journal article" date="2019" name="Int. J. Syst. Evol. Microbiol.">
        <title>The Global Catalogue of Microorganisms (GCM) 10K type strain sequencing project: providing services to taxonomists for standard genome sequencing and annotation.</title>
        <authorList>
            <consortium name="The Broad Institute Genomics Platform"/>
            <consortium name="The Broad Institute Genome Sequencing Center for Infectious Disease"/>
            <person name="Wu L."/>
            <person name="Ma J."/>
        </authorList>
    </citation>
    <scope>NUCLEOTIDE SEQUENCE [LARGE SCALE GENOMIC DNA]</scope>
    <source>
        <strain evidence="4">CCUG 60525</strain>
    </source>
</reference>
<evidence type="ECO:0000256" key="1">
    <source>
        <dbReference type="SAM" id="SignalP"/>
    </source>
</evidence>
<dbReference type="Gene3D" id="2.60.40.3340">
    <property type="entry name" value="Domain of unknown function DUF4426"/>
    <property type="match status" value="1"/>
</dbReference>
<feature type="chain" id="PRO_5045811402" evidence="1">
    <location>
        <begin position="24"/>
        <end position="141"/>
    </location>
</feature>
<dbReference type="Proteomes" id="UP001597048">
    <property type="component" value="Unassembled WGS sequence"/>
</dbReference>
<evidence type="ECO:0000313" key="3">
    <source>
        <dbReference type="EMBL" id="MFD1006883.1"/>
    </source>
</evidence>
<keyword evidence="4" id="KW-1185">Reference proteome</keyword>